<dbReference type="NCBIfam" id="NF005559">
    <property type="entry name" value="PRK07231.1"/>
    <property type="match status" value="1"/>
</dbReference>
<dbReference type="RefSeq" id="WP_104830404.1">
    <property type="nucleotide sequence ID" value="NZ_PJCH01000008.1"/>
</dbReference>
<keyword evidence="3" id="KW-1185">Reference proteome</keyword>
<dbReference type="AlphaFoldDB" id="A0A2S7K4G6"/>
<dbReference type="InterPro" id="IPR020904">
    <property type="entry name" value="Sc_DH/Rdtase_CS"/>
</dbReference>
<dbReference type="OrthoDB" id="9789398at2"/>
<accession>A0A2S7K4G6</accession>
<comment type="caution">
    <text evidence="2">The sequence shown here is derived from an EMBL/GenBank/DDBJ whole genome shotgun (WGS) entry which is preliminary data.</text>
</comment>
<comment type="similarity">
    <text evidence="1">Belongs to the short-chain dehydrogenases/reductases (SDR) family.</text>
</comment>
<name>A0A2S7K4G6_9PROT</name>
<dbReference type="InterPro" id="IPR002347">
    <property type="entry name" value="SDR_fam"/>
</dbReference>
<dbReference type="InterPro" id="IPR036291">
    <property type="entry name" value="NAD(P)-bd_dom_sf"/>
</dbReference>
<dbReference type="SUPFAM" id="SSF51735">
    <property type="entry name" value="NAD(P)-binding Rossmann-fold domains"/>
    <property type="match status" value="1"/>
</dbReference>
<dbReference type="PRINTS" id="PR00081">
    <property type="entry name" value="GDHRDH"/>
</dbReference>
<dbReference type="Proteomes" id="UP000239504">
    <property type="component" value="Unassembled WGS sequence"/>
</dbReference>
<dbReference type="FunFam" id="3.40.50.720:FF:000084">
    <property type="entry name" value="Short-chain dehydrogenase reductase"/>
    <property type="match status" value="1"/>
</dbReference>
<dbReference type="EMBL" id="PJCH01000008">
    <property type="protein sequence ID" value="PQA87397.1"/>
    <property type="molecule type" value="Genomic_DNA"/>
</dbReference>
<dbReference type="PROSITE" id="PS00061">
    <property type="entry name" value="ADH_SHORT"/>
    <property type="match status" value="1"/>
</dbReference>
<gene>
    <name evidence="2" type="ORF">CW354_12335</name>
</gene>
<evidence type="ECO:0000256" key="1">
    <source>
        <dbReference type="ARBA" id="ARBA00006484"/>
    </source>
</evidence>
<dbReference type="CDD" id="cd05233">
    <property type="entry name" value="SDR_c"/>
    <property type="match status" value="1"/>
</dbReference>
<dbReference type="Gene3D" id="3.40.50.720">
    <property type="entry name" value="NAD(P)-binding Rossmann-like Domain"/>
    <property type="match status" value="1"/>
</dbReference>
<sequence length="255" mass="26745">MATRIEKTGRAAIVTGSSRGIGNAIANQLASAGYNVMISSRRAAACEAAANQINKAQGRVVAVPFEADIAEKQALQNLVEAAVAAFGRLDCLVCNAASSPYFGPLRDAPDKDFEALLKSNILSAHWLTRSSAPHMERIGGGSIIYIASIGGMRAYDNIGAYSVSKAAMLQLARNYARELGPSNIRVNAISPGVIETDFSKSTIANPKLKAAFERETFVGRLGLPEDIAPMVVFLASPGSSFLTGQNIIIDGGASV</sequence>
<reference evidence="2 3" key="1">
    <citation type="submission" date="2017-12" db="EMBL/GenBank/DDBJ databases">
        <authorList>
            <person name="Hurst M.R.H."/>
        </authorList>
    </citation>
    <scope>NUCLEOTIDE SEQUENCE [LARGE SCALE GENOMIC DNA]</scope>
    <source>
        <strain evidence="2 3">SY-3-19</strain>
    </source>
</reference>
<evidence type="ECO:0000313" key="2">
    <source>
        <dbReference type="EMBL" id="PQA87397.1"/>
    </source>
</evidence>
<evidence type="ECO:0000313" key="3">
    <source>
        <dbReference type="Proteomes" id="UP000239504"/>
    </source>
</evidence>
<dbReference type="PANTHER" id="PTHR43943:SF2">
    <property type="entry name" value="DEHYDROGENASE_REDUCTASE 4"/>
    <property type="match status" value="1"/>
</dbReference>
<proteinExistence type="inferred from homology"/>
<dbReference type="PRINTS" id="PR00080">
    <property type="entry name" value="SDRFAMILY"/>
</dbReference>
<dbReference type="PANTHER" id="PTHR43943">
    <property type="entry name" value="DEHYDROGENASE/REDUCTASE (SDR FAMILY) MEMBER 4"/>
    <property type="match status" value="1"/>
</dbReference>
<dbReference type="Pfam" id="PF13561">
    <property type="entry name" value="adh_short_C2"/>
    <property type="match status" value="1"/>
</dbReference>
<protein>
    <submittedName>
        <fullName evidence="2">Short-chain dehydrogenase</fullName>
    </submittedName>
</protein>
<organism evidence="2 3">
    <name type="scientific">Hyphococcus luteus</name>
    <dbReference type="NCBI Taxonomy" id="2058213"/>
    <lineage>
        <taxon>Bacteria</taxon>
        <taxon>Pseudomonadati</taxon>
        <taxon>Pseudomonadota</taxon>
        <taxon>Alphaproteobacteria</taxon>
        <taxon>Parvularculales</taxon>
        <taxon>Parvularculaceae</taxon>
        <taxon>Hyphococcus</taxon>
    </lineage>
</organism>